<reference evidence="4" key="1">
    <citation type="submission" date="2016-10" db="EMBL/GenBank/DDBJ databases">
        <authorList>
            <person name="Varghese N."/>
            <person name="Submissions S."/>
        </authorList>
    </citation>
    <scope>NUCLEOTIDE SEQUENCE [LARGE SCALE GENOMIC DNA]</scope>
    <source>
        <strain evidence="4">DSM 17934</strain>
    </source>
</reference>
<dbReference type="SUPFAM" id="SSF55729">
    <property type="entry name" value="Acyl-CoA N-acyltransferases (Nat)"/>
    <property type="match status" value="1"/>
</dbReference>
<dbReference type="InterPro" id="IPR050769">
    <property type="entry name" value="NAT_camello-type"/>
</dbReference>
<dbReference type="GO" id="GO:0008080">
    <property type="term" value="F:N-acetyltransferase activity"/>
    <property type="evidence" value="ECO:0007669"/>
    <property type="project" value="InterPro"/>
</dbReference>
<dbReference type="PANTHER" id="PTHR13947">
    <property type="entry name" value="GNAT FAMILY N-ACETYLTRANSFERASE"/>
    <property type="match status" value="1"/>
</dbReference>
<evidence type="ECO:0000313" key="3">
    <source>
        <dbReference type="EMBL" id="SEI47823.1"/>
    </source>
</evidence>
<dbReference type="InterPro" id="IPR000182">
    <property type="entry name" value="GNAT_dom"/>
</dbReference>
<organism evidence="3 4">
    <name type="scientific">Flavobacterium terrigena</name>
    <dbReference type="NCBI Taxonomy" id="402734"/>
    <lineage>
        <taxon>Bacteria</taxon>
        <taxon>Pseudomonadati</taxon>
        <taxon>Bacteroidota</taxon>
        <taxon>Flavobacteriia</taxon>
        <taxon>Flavobacteriales</taxon>
        <taxon>Flavobacteriaceae</taxon>
        <taxon>Flavobacterium</taxon>
    </lineage>
</organism>
<sequence length="161" mass="18045">MNYTIRKIESKDNAAIAEIIRNIFEELNAPKEGTAYADPHLDSLSDVYLSENEAYFVVEVNGKIKGGAGIAPLSNDTSGICELQKMYFAPEIRGFGIAQELMSNCLEFAKQAGYNKCYLETLPYMEAAQKLYRKFDFDYIDAPLGCTGHSSCHVFMIKKLE</sequence>
<dbReference type="AlphaFoldDB" id="A0A1H6QWA7"/>
<accession>A0A1H6QWA7</accession>
<evidence type="ECO:0000256" key="1">
    <source>
        <dbReference type="ARBA" id="ARBA00022679"/>
    </source>
</evidence>
<feature type="domain" description="N-acetyltransferase" evidence="2">
    <location>
        <begin position="3"/>
        <end position="161"/>
    </location>
</feature>
<evidence type="ECO:0000259" key="2">
    <source>
        <dbReference type="PROSITE" id="PS51186"/>
    </source>
</evidence>
<dbReference type="OrthoDB" id="5419426at2"/>
<protein>
    <submittedName>
        <fullName evidence="3">Putative acetyltransferase</fullName>
    </submittedName>
</protein>
<dbReference type="EMBL" id="FNYA01000001">
    <property type="protein sequence ID" value="SEI47823.1"/>
    <property type="molecule type" value="Genomic_DNA"/>
</dbReference>
<dbReference type="Pfam" id="PF00583">
    <property type="entry name" value="Acetyltransf_1"/>
    <property type="match status" value="1"/>
</dbReference>
<evidence type="ECO:0000313" key="4">
    <source>
        <dbReference type="Proteomes" id="UP000199702"/>
    </source>
</evidence>
<proteinExistence type="predicted"/>
<name>A0A1H6QWA7_9FLAO</name>
<keyword evidence="1 3" id="KW-0808">Transferase</keyword>
<dbReference type="STRING" id="402734.SAMN05660918_0838"/>
<dbReference type="Gene3D" id="3.40.630.30">
    <property type="match status" value="1"/>
</dbReference>
<gene>
    <name evidence="3" type="ORF">SAMN05660918_0838</name>
</gene>
<dbReference type="PROSITE" id="PS51186">
    <property type="entry name" value="GNAT"/>
    <property type="match status" value="1"/>
</dbReference>
<dbReference type="InterPro" id="IPR016181">
    <property type="entry name" value="Acyl_CoA_acyltransferase"/>
</dbReference>
<dbReference type="Proteomes" id="UP000199702">
    <property type="component" value="Unassembled WGS sequence"/>
</dbReference>
<dbReference type="PANTHER" id="PTHR13947:SF37">
    <property type="entry name" value="LD18367P"/>
    <property type="match status" value="1"/>
</dbReference>
<dbReference type="RefSeq" id="WP_091308444.1">
    <property type="nucleotide sequence ID" value="NZ_CBCSJU010000001.1"/>
</dbReference>
<keyword evidence="4" id="KW-1185">Reference proteome</keyword>
<dbReference type="CDD" id="cd04301">
    <property type="entry name" value="NAT_SF"/>
    <property type="match status" value="1"/>
</dbReference>